<evidence type="ECO:0000313" key="3">
    <source>
        <dbReference type="EMBL" id="CAD9121106.1"/>
    </source>
</evidence>
<feature type="domain" description="MACPF" evidence="2">
    <location>
        <begin position="7"/>
        <end position="318"/>
    </location>
</feature>
<accession>A0A7S1M3U2</accession>
<evidence type="ECO:0000259" key="2">
    <source>
        <dbReference type="PROSITE" id="PS51412"/>
    </source>
</evidence>
<feature type="chain" id="PRO_5031292457" description="MACPF domain-containing protein" evidence="1">
    <location>
        <begin position="20"/>
        <end position="470"/>
    </location>
</feature>
<proteinExistence type="predicted"/>
<name>A0A7S1M3U2_NEODS</name>
<protein>
    <recommendedName>
        <fullName evidence="2">MACPF domain-containing protein</fullName>
    </recommendedName>
</protein>
<dbReference type="AlphaFoldDB" id="A0A7S1M3U2"/>
<dbReference type="EMBL" id="HBGF01026315">
    <property type="protein sequence ID" value="CAD9121106.1"/>
    <property type="molecule type" value="Transcribed_RNA"/>
</dbReference>
<feature type="signal peptide" evidence="1">
    <location>
        <begin position="1"/>
        <end position="19"/>
    </location>
</feature>
<reference evidence="3" key="1">
    <citation type="submission" date="2021-01" db="EMBL/GenBank/DDBJ databases">
        <authorList>
            <person name="Corre E."/>
            <person name="Pelletier E."/>
            <person name="Niang G."/>
            <person name="Scheremetjew M."/>
            <person name="Finn R."/>
            <person name="Kale V."/>
            <person name="Holt S."/>
            <person name="Cochrane G."/>
            <person name="Meng A."/>
            <person name="Brown T."/>
            <person name="Cohen L."/>
        </authorList>
    </citation>
    <scope>NUCLEOTIDE SEQUENCE</scope>
    <source>
        <strain evidence="3">CCAP 1951/1</strain>
    </source>
</reference>
<evidence type="ECO:0000256" key="1">
    <source>
        <dbReference type="SAM" id="SignalP"/>
    </source>
</evidence>
<dbReference type="Pfam" id="PF01823">
    <property type="entry name" value="MACPF"/>
    <property type="match status" value="1"/>
</dbReference>
<organism evidence="3">
    <name type="scientific">Neobodo designis</name>
    <name type="common">Flagellated protozoan</name>
    <name type="synonym">Bodo designis</name>
    <dbReference type="NCBI Taxonomy" id="312471"/>
    <lineage>
        <taxon>Eukaryota</taxon>
        <taxon>Discoba</taxon>
        <taxon>Euglenozoa</taxon>
        <taxon>Kinetoplastea</taxon>
        <taxon>Metakinetoplastina</taxon>
        <taxon>Neobodonida</taxon>
        <taxon>Neobodo</taxon>
    </lineage>
</organism>
<keyword evidence="1" id="KW-0732">Signal</keyword>
<dbReference type="PROSITE" id="PS51412">
    <property type="entry name" value="MACPF_2"/>
    <property type="match status" value="1"/>
</dbReference>
<dbReference type="InterPro" id="IPR020864">
    <property type="entry name" value="MACPF"/>
</dbReference>
<gene>
    <name evidence="3" type="ORF">NDES1114_LOCUS17394</name>
</gene>
<sequence>MRVVTLTVLLCVAATAALALQRLDVAAVAGGVNILQPRTVLAPVFAPTFTEGKTTSDGKYELPDKGVSYVPDVSCDFAASTNTFSTWESFNQSFTSSMSVSGGFSWAKAKLSTTVQEAMQQMMQYRRVVSTSYGICSLYKLFLEPGILPFDDFFLSLAGQLPTQYNESVKADYELFFQEFGTHAFLQAELGGSLMEFAFTDQGYFEAAGSLSVQQQAQSSFLFKVSGNSKYKAGISAAFEGNTSFSELNFHGGQPWNNTATWEWWSRTVLDDPSYPISATIMSHTQLFSISGNPTLQARADALALATLDFLVRPGCTDPAATNYDPGATVDNGSCRLPPPTPAPTGPEACTFCSTSNDCASPRSGNVGCSRCHTPRCPLGAPANCWQTSDGGTSCGCGQGPSVGVSSPASNASLLGSCDTALSPYCGDMHQMICKGSQCCAAHDNDGNICNVCCPSGYTPSCSVHNCYCA</sequence>